<dbReference type="GO" id="GO:0003723">
    <property type="term" value="F:RNA binding"/>
    <property type="evidence" value="ECO:0007669"/>
    <property type="project" value="UniProtKB-UniRule"/>
</dbReference>
<name>A0A0J9XB83_GEOCN</name>
<dbReference type="InterPro" id="IPR036390">
    <property type="entry name" value="WH_DNA-bd_sf"/>
</dbReference>
<feature type="compositionally biased region" description="Polar residues" evidence="3">
    <location>
        <begin position="312"/>
        <end position="321"/>
    </location>
</feature>
<dbReference type="OrthoDB" id="340227at2759"/>
<evidence type="ECO:0000313" key="5">
    <source>
        <dbReference type="EMBL" id="CDO54089.1"/>
    </source>
</evidence>
<dbReference type="Pfam" id="PF05383">
    <property type="entry name" value="La"/>
    <property type="match status" value="1"/>
</dbReference>
<dbReference type="CDD" id="cd07323">
    <property type="entry name" value="LAM"/>
    <property type="match status" value="1"/>
</dbReference>
<feature type="region of interest" description="Disordered" evidence="3">
    <location>
        <begin position="1"/>
        <end position="336"/>
    </location>
</feature>
<dbReference type="GO" id="GO:0045727">
    <property type="term" value="P:positive regulation of translation"/>
    <property type="evidence" value="ECO:0007669"/>
    <property type="project" value="TreeGrafter"/>
</dbReference>
<gene>
    <name evidence="5" type="ORF">BN980_GECA06s04509g</name>
</gene>
<sequence length="503" mass="53980">MSGPVSYASAVGSATNNESKEQVSNSTTATNVPLAKPSFPASADSSVSSTLVSTPATTANTDSVPDTFLEESGNQDGEKEEFKSNPASSASIDKFKSVLTPAPVPATNPWASGSRQSAESSDHTEPSVSRKSSQSKAPLDSVHWPKPDEGPSTTEGSNSAPSTIKTRPGKEKWVPISYTPVTSKPRGGKSRNGKPHNGNNANNQSASTSGNGQATNSNGTRRGSKSQGSRPGSQVKKSDGKTPSKARSSSTSAAKPDNNKKPASEPSGSRSAPVVSTKEEAVKEASGTKSEAGASNENSLNSGHRSKHYYSNPHNFNNRSGKGNAKGYNRRQPHYNNGNFNGLQYYRNDYDNFSMYPPAGPIDLFRPIIAQIEYYFSPDNLCKDTYLRALMNSNGWVPLSMLASFYRVSRLTNGDYNLFVEACKWAPSVEVVGDKIRLRHNWASWVFPYSERHEAGKNEDSPLPVKLLFNPAEAAPFIPRTEVKDNSENSAPASASSEQPTKQ</sequence>
<comment type="caution">
    <text evidence="5">The sequence shown here is derived from an EMBL/GenBank/DDBJ whole genome shotgun (WGS) entry which is preliminary data.</text>
</comment>
<dbReference type="InterPro" id="IPR045180">
    <property type="entry name" value="La_dom_prot"/>
</dbReference>
<feature type="domain" description="HTH La-type RNA-binding" evidence="4">
    <location>
        <begin position="358"/>
        <end position="451"/>
    </location>
</feature>
<feature type="compositionally biased region" description="Polar residues" evidence="3">
    <location>
        <begin position="204"/>
        <end position="232"/>
    </location>
</feature>
<feature type="compositionally biased region" description="Polar residues" evidence="3">
    <location>
        <begin position="109"/>
        <end position="119"/>
    </location>
</feature>
<feature type="compositionally biased region" description="Polar residues" evidence="3">
    <location>
        <begin position="126"/>
        <end position="136"/>
    </location>
</feature>
<protein>
    <submittedName>
        <fullName evidence="5">Similar to Saccharomyces cerevisiae YCL037C SRO9 Cytoplasmic RNA-binding protein</fullName>
    </submittedName>
</protein>
<feature type="compositionally biased region" description="Polar residues" evidence="3">
    <location>
        <begin position="287"/>
        <end position="303"/>
    </location>
</feature>
<dbReference type="GO" id="GO:0010494">
    <property type="term" value="C:cytoplasmic stress granule"/>
    <property type="evidence" value="ECO:0007669"/>
    <property type="project" value="TreeGrafter"/>
</dbReference>
<dbReference type="SMART" id="SM00715">
    <property type="entry name" value="LA"/>
    <property type="match status" value="1"/>
</dbReference>
<evidence type="ECO:0000313" key="6">
    <source>
        <dbReference type="Proteomes" id="UP000242525"/>
    </source>
</evidence>
<dbReference type="GO" id="GO:0005829">
    <property type="term" value="C:cytosol"/>
    <property type="evidence" value="ECO:0007669"/>
    <property type="project" value="TreeGrafter"/>
</dbReference>
<dbReference type="Proteomes" id="UP000242525">
    <property type="component" value="Unassembled WGS sequence"/>
</dbReference>
<evidence type="ECO:0000256" key="1">
    <source>
        <dbReference type="ARBA" id="ARBA00022884"/>
    </source>
</evidence>
<proteinExistence type="predicted"/>
<dbReference type="SUPFAM" id="SSF46785">
    <property type="entry name" value="Winged helix' DNA-binding domain"/>
    <property type="match status" value="1"/>
</dbReference>
<keyword evidence="1 2" id="KW-0694">RNA-binding</keyword>
<dbReference type="STRING" id="1173061.A0A0J9XB83"/>
<feature type="compositionally biased region" description="Polar residues" evidence="3">
    <location>
        <begin position="12"/>
        <end position="31"/>
    </location>
</feature>
<evidence type="ECO:0000256" key="2">
    <source>
        <dbReference type="PROSITE-ProRule" id="PRU00332"/>
    </source>
</evidence>
<keyword evidence="6" id="KW-1185">Reference proteome</keyword>
<feature type="compositionally biased region" description="Polar residues" evidence="3">
    <location>
        <begin position="151"/>
        <end position="165"/>
    </location>
</feature>
<dbReference type="InterPro" id="IPR036388">
    <property type="entry name" value="WH-like_DNA-bd_sf"/>
</dbReference>
<feature type="compositionally biased region" description="Low complexity" evidence="3">
    <location>
        <begin position="243"/>
        <end position="256"/>
    </location>
</feature>
<dbReference type="Gene3D" id="1.10.10.10">
    <property type="entry name" value="Winged helix-like DNA-binding domain superfamily/Winged helix DNA-binding domain"/>
    <property type="match status" value="1"/>
</dbReference>
<evidence type="ECO:0000256" key="3">
    <source>
        <dbReference type="SAM" id="MobiDB-lite"/>
    </source>
</evidence>
<feature type="region of interest" description="Disordered" evidence="3">
    <location>
        <begin position="479"/>
        <end position="503"/>
    </location>
</feature>
<evidence type="ECO:0000259" key="4">
    <source>
        <dbReference type="PROSITE" id="PS50961"/>
    </source>
</evidence>
<feature type="compositionally biased region" description="Low complexity" evidence="3">
    <location>
        <begin position="488"/>
        <end position="503"/>
    </location>
</feature>
<dbReference type="PROSITE" id="PS50961">
    <property type="entry name" value="HTH_LA"/>
    <property type="match status" value="1"/>
</dbReference>
<dbReference type="AlphaFoldDB" id="A0A0J9XB83"/>
<accession>A0A0J9XB83</accession>
<reference evidence="5" key="1">
    <citation type="submission" date="2014-03" db="EMBL/GenBank/DDBJ databases">
        <authorList>
            <person name="Casaregola S."/>
        </authorList>
    </citation>
    <scope>NUCLEOTIDE SEQUENCE [LARGE SCALE GENOMIC DNA]</scope>
    <source>
        <strain evidence="5">CLIB 918</strain>
    </source>
</reference>
<organism evidence="5 6">
    <name type="scientific">Geotrichum candidum</name>
    <name type="common">Oospora lactis</name>
    <name type="synonym">Dipodascus geotrichum</name>
    <dbReference type="NCBI Taxonomy" id="1173061"/>
    <lineage>
        <taxon>Eukaryota</taxon>
        <taxon>Fungi</taxon>
        <taxon>Dikarya</taxon>
        <taxon>Ascomycota</taxon>
        <taxon>Saccharomycotina</taxon>
        <taxon>Dipodascomycetes</taxon>
        <taxon>Dipodascales</taxon>
        <taxon>Dipodascaceae</taxon>
        <taxon>Geotrichum</taxon>
    </lineage>
</organism>
<dbReference type="EMBL" id="CCBN010000006">
    <property type="protein sequence ID" value="CDO54089.1"/>
    <property type="molecule type" value="Genomic_DNA"/>
</dbReference>
<dbReference type="PANTHER" id="PTHR22792">
    <property type="entry name" value="LUPUS LA PROTEIN-RELATED"/>
    <property type="match status" value="1"/>
</dbReference>
<dbReference type="PANTHER" id="PTHR22792:SF132">
    <property type="entry name" value="LA-RELATED PROTEIN 1"/>
    <property type="match status" value="1"/>
</dbReference>
<dbReference type="InterPro" id="IPR006630">
    <property type="entry name" value="La_HTH"/>
</dbReference>
<feature type="compositionally biased region" description="Low complexity" evidence="3">
    <location>
        <begin position="37"/>
        <end position="59"/>
    </location>
</feature>